<dbReference type="GO" id="GO:0002055">
    <property type="term" value="F:adenine binding"/>
    <property type="evidence" value="ECO:0007669"/>
    <property type="project" value="TreeGrafter"/>
</dbReference>
<dbReference type="EC" id="2.4.2.7" evidence="6 11"/>
<dbReference type="NCBIfam" id="NF002636">
    <property type="entry name" value="PRK02304.1-5"/>
    <property type="match status" value="1"/>
</dbReference>
<dbReference type="InterPro" id="IPR029057">
    <property type="entry name" value="PRTase-like"/>
</dbReference>
<dbReference type="Gene3D" id="3.40.50.2020">
    <property type="match status" value="1"/>
</dbReference>
<proteinExistence type="inferred from homology"/>
<evidence type="ECO:0000256" key="4">
    <source>
        <dbReference type="ARBA" id="ARBA00004659"/>
    </source>
</evidence>
<evidence type="ECO:0000256" key="2">
    <source>
        <dbReference type="ARBA" id="ARBA00003968"/>
    </source>
</evidence>
<dbReference type="GO" id="GO:0005737">
    <property type="term" value="C:cytoplasm"/>
    <property type="evidence" value="ECO:0007669"/>
    <property type="project" value="UniProtKB-SubCell"/>
</dbReference>
<dbReference type="FunFam" id="3.40.50.2020:FF:000021">
    <property type="entry name" value="Adenine phosphoribosyltransferase"/>
    <property type="match status" value="1"/>
</dbReference>
<dbReference type="OrthoDB" id="9803963at2"/>
<dbReference type="GO" id="GO:0006168">
    <property type="term" value="P:adenine salvage"/>
    <property type="evidence" value="ECO:0007669"/>
    <property type="project" value="InterPro"/>
</dbReference>
<feature type="domain" description="Phosphoribosyltransferase" evidence="12">
    <location>
        <begin position="63"/>
        <end position="188"/>
    </location>
</feature>
<evidence type="ECO:0000256" key="11">
    <source>
        <dbReference type="HAMAP-Rule" id="MF_00004"/>
    </source>
</evidence>
<comment type="similarity">
    <text evidence="5 11">Belongs to the purine/pyrimidine phosphoribosyltransferase family.</text>
</comment>
<evidence type="ECO:0000256" key="5">
    <source>
        <dbReference type="ARBA" id="ARBA00008391"/>
    </source>
</evidence>
<keyword evidence="9 11" id="KW-0808">Transferase</keyword>
<dbReference type="STRING" id="1357400.HMPREF2086_00361"/>
<dbReference type="HAMAP" id="MF_00004">
    <property type="entry name" value="Aden_phosphoribosyltr"/>
    <property type="match status" value="1"/>
</dbReference>
<dbReference type="InterPro" id="IPR050054">
    <property type="entry name" value="UPRTase/APRTase"/>
</dbReference>
<dbReference type="GO" id="GO:0016208">
    <property type="term" value="F:AMP binding"/>
    <property type="evidence" value="ECO:0007669"/>
    <property type="project" value="TreeGrafter"/>
</dbReference>
<dbReference type="RefSeq" id="WP_023927030.1">
    <property type="nucleotide sequence ID" value="NZ_KI669454.1"/>
</dbReference>
<comment type="subunit">
    <text evidence="11">Homodimer.</text>
</comment>
<reference evidence="13 14" key="1">
    <citation type="journal article" date="2014" name="Genome Announc.">
        <title>Draft genome sequences of six enterohepatic helicobacter species isolated from humans and one from rhesus macaques.</title>
        <authorList>
            <person name="Shen Z."/>
            <person name="Sheh A."/>
            <person name="Young S.K."/>
            <person name="Abouelliel A."/>
            <person name="Ward D.V."/>
            <person name="Earl A.M."/>
            <person name="Fox J.G."/>
        </authorList>
    </citation>
    <scope>NUCLEOTIDE SEQUENCE [LARGE SCALE GENOMIC DNA]</scope>
    <source>
        <strain evidence="13 14">MIT 99-5501</strain>
    </source>
</reference>
<dbReference type="SUPFAM" id="SSF53271">
    <property type="entry name" value="PRTase-like"/>
    <property type="match status" value="1"/>
</dbReference>
<dbReference type="eggNOG" id="COG0503">
    <property type="taxonomic scope" value="Bacteria"/>
</dbReference>
<dbReference type="GO" id="GO:0003999">
    <property type="term" value="F:adenine phosphoribosyltransferase activity"/>
    <property type="evidence" value="ECO:0007669"/>
    <property type="project" value="UniProtKB-UniRule"/>
</dbReference>
<comment type="pathway">
    <text evidence="4 11">Purine metabolism; AMP biosynthesis via salvage pathway; AMP from adenine: step 1/1.</text>
</comment>
<keyword evidence="10 11" id="KW-0660">Purine salvage</keyword>
<evidence type="ECO:0000259" key="12">
    <source>
        <dbReference type="Pfam" id="PF00156"/>
    </source>
</evidence>
<dbReference type="PANTHER" id="PTHR32315:SF3">
    <property type="entry name" value="ADENINE PHOSPHORIBOSYLTRANSFERASE"/>
    <property type="match status" value="1"/>
</dbReference>
<dbReference type="Proteomes" id="UP000018731">
    <property type="component" value="Unassembled WGS sequence"/>
</dbReference>
<dbReference type="NCBIfam" id="TIGR01090">
    <property type="entry name" value="apt"/>
    <property type="match status" value="1"/>
</dbReference>
<dbReference type="Pfam" id="PF00156">
    <property type="entry name" value="Pribosyltran"/>
    <property type="match status" value="1"/>
</dbReference>
<dbReference type="HOGENOM" id="CLU_063339_3_0_7"/>
<evidence type="ECO:0000256" key="1">
    <source>
        <dbReference type="ARBA" id="ARBA00000868"/>
    </source>
</evidence>
<accession>V8CE83</accession>
<gene>
    <name evidence="11" type="primary">apt</name>
    <name evidence="13" type="ORF">HMPREF2086_00361</name>
</gene>
<evidence type="ECO:0000256" key="10">
    <source>
        <dbReference type="ARBA" id="ARBA00022726"/>
    </source>
</evidence>
<dbReference type="GO" id="GO:0044209">
    <property type="term" value="P:AMP salvage"/>
    <property type="evidence" value="ECO:0007669"/>
    <property type="project" value="UniProtKB-UniRule"/>
</dbReference>
<dbReference type="UniPathway" id="UPA00588">
    <property type="reaction ID" value="UER00646"/>
</dbReference>
<dbReference type="GO" id="GO:0006166">
    <property type="term" value="P:purine ribonucleoside salvage"/>
    <property type="evidence" value="ECO:0007669"/>
    <property type="project" value="UniProtKB-UniRule"/>
</dbReference>
<comment type="subcellular location">
    <subcellularLocation>
        <location evidence="3 11">Cytoplasm</location>
    </subcellularLocation>
</comment>
<dbReference type="AlphaFoldDB" id="V8CE83"/>
<dbReference type="NCBIfam" id="NF002634">
    <property type="entry name" value="PRK02304.1-3"/>
    <property type="match status" value="1"/>
</dbReference>
<comment type="function">
    <text evidence="2 11">Catalyzes a salvage reaction resulting in the formation of AMP, that is energically less costly than de novo synthesis.</text>
</comment>
<keyword evidence="7 11" id="KW-0963">Cytoplasm</keyword>
<dbReference type="CDD" id="cd06223">
    <property type="entry name" value="PRTases_typeI"/>
    <property type="match status" value="1"/>
</dbReference>
<protein>
    <recommendedName>
        <fullName evidence="6 11">Adenine phosphoribosyltransferase</fullName>
        <shortName evidence="11">APRT</shortName>
        <ecNumber evidence="6 11">2.4.2.7</ecNumber>
    </recommendedName>
</protein>
<keyword evidence="8 11" id="KW-0328">Glycosyltransferase</keyword>
<dbReference type="PANTHER" id="PTHR32315">
    <property type="entry name" value="ADENINE PHOSPHORIBOSYLTRANSFERASE"/>
    <property type="match status" value="1"/>
</dbReference>
<evidence type="ECO:0000256" key="8">
    <source>
        <dbReference type="ARBA" id="ARBA00022676"/>
    </source>
</evidence>
<dbReference type="EMBL" id="AZJI01000001">
    <property type="protein sequence ID" value="ETD25026.1"/>
    <property type="molecule type" value="Genomic_DNA"/>
</dbReference>
<evidence type="ECO:0000256" key="3">
    <source>
        <dbReference type="ARBA" id="ARBA00004496"/>
    </source>
</evidence>
<dbReference type="PATRIC" id="fig|1357400.3.peg.495"/>
<evidence type="ECO:0000313" key="14">
    <source>
        <dbReference type="Proteomes" id="UP000018731"/>
    </source>
</evidence>
<dbReference type="InterPro" id="IPR005764">
    <property type="entry name" value="Ade_phspho_trans"/>
</dbReference>
<sequence>MPNTHTTQTPLLQDLQDKLKSSLRSIPDYPKKGIMFRDITTILGNAECFRQLIDFLCARYKDRGLTHIVGIESRGFVFGSALAYALGIGFVPIRKKGKLPCKTYQKDYALEYGTDTLEIHTDAFKAYPPTSISEYKSALVLLVDDLLATGGTANASIQLVKQAGGEVIESCFLIALKSEFSPKLESPSFVLLDL</sequence>
<organism evidence="13 14">
    <name type="scientific">Helicobacter macacae MIT 99-5501</name>
    <dbReference type="NCBI Taxonomy" id="1357400"/>
    <lineage>
        <taxon>Bacteria</taxon>
        <taxon>Pseudomonadati</taxon>
        <taxon>Campylobacterota</taxon>
        <taxon>Epsilonproteobacteria</taxon>
        <taxon>Campylobacterales</taxon>
        <taxon>Helicobacteraceae</taxon>
        <taxon>Helicobacter</taxon>
    </lineage>
</organism>
<evidence type="ECO:0000256" key="9">
    <source>
        <dbReference type="ARBA" id="ARBA00022679"/>
    </source>
</evidence>
<keyword evidence="14" id="KW-1185">Reference proteome</keyword>
<evidence type="ECO:0000256" key="7">
    <source>
        <dbReference type="ARBA" id="ARBA00022490"/>
    </source>
</evidence>
<evidence type="ECO:0000313" key="13">
    <source>
        <dbReference type="EMBL" id="ETD25026.1"/>
    </source>
</evidence>
<evidence type="ECO:0000256" key="6">
    <source>
        <dbReference type="ARBA" id="ARBA00011893"/>
    </source>
</evidence>
<comment type="catalytic activity">
    <reaction evidence="1 11">
        <text>AMP + diphosphate = 5-phospho-alpha-D-ribose 1-diphosphate + adenine</text>
        <dbReference type="Rhea" id="RHEA:16609"/>
        <dbReference type="ChEBI" id="CHEBI:16708"/>
        <dbReference type="ChEBI" id="CHEBI:33019"/>
        <dbReference type="ChEBI" id="CHEBI:58017"/>
        <dbReference type="ChEBI" id="CHEBI:456215"/>
        <dbReference type="EC" id="2.4.2.7"/>
    </reaction>
</comment>
<comment type="caution">
    <text evidence="13">The sequence shown here is derived from an EMBL/GenBank/DDBJ whole genome shotgun (WGS) entry which is preliminary data.</text>
</comment>
<name>V8CE83_9HELI</name>
<dbReference type="InterPro" id="IPR000836">
    <property type="entry name" value="PRTase_dom"/>
</dbReference>